<evidence type="ECO:0000256" key="1">
    <source>
        <dbReference type="ARBA" id="ARBA00005417"/>
    </source>
</evidence>
<dbReference type="EMBL" id="JACIGI010000008">
    <property type="protein sequence ID" value="MBB4285610.1"/>
    <property type="molecule type" value="Genomic_DNA"/>
</dbReference>
<dbReference type="SMART" id="SM00382">
    <property type="entry name" value="AAA"/>
    <property type="match status" value="1"/>
</dbReference>
<dbReference type="GO" id="GO:0016887">
    <property type="term" value="F:ATP hydrolysis activity"/>
    <property type="evidence" value="ECO:0007669"/>
    <property type="project" value="InterPro"/>
</dbReference>
<dbReference type="SUPFAM" id="SSF52540">
    <property type="entry name" value="P-loop containing nucleoside triphosphate hydrolases"/>
    <property type="match status" value="1"/>
</dbReference>
<keyword evidence="5" id="KW-0029">Amino-acid transport</keyword>
<dbReference type="GO" id="GO:0005524">
    <property type="term" value="F:ATP binding"/>
    <property type="evidence" value="ECO:0007669"/>
    <property type="project" value="UniProtKB-KW"/>
</dbReference>
<dbReference type="InterPro" id="IPR003593">
    <property type="entry name" value="AAA+_ATPase"/>
</dbReference>
<comment type="similarity">
    <text evidence="1">Belongs to the ABC transporter superfamily.</text>
</comment>
<dbReference type="RefSeq" id="WP_184433091.1">
    <property type="nucleotide sequence ID" value="NZ_JACIGI010000008.1"/>
</dbReference>
<dbReference type="Gene3D" id="3.40.50.300">
    <property type="entry name" value="P-loop containing nucleotide triphosphate hydrolases"/>
    <property type="match status" value="1"/>
</dbReference>
<keyword evidence="4 7" id="KW-0067">ATP-binding</keyword>
<reference evidence="7 8" key="1">
    <citation type="submission" date="2020-08" db="EMBL/GenBank/DDBJ databases">
        <title>Genome sequencing of Purple Non-Sulfur Bacteria from various extreme environments.</title>
        <authorList>
            <person name="Mayer M."/>
        </authorList>
    </citation>
    <scope>NUCLEOTIDE SEQUENCE [LARGE SCALE GENOMIC DNA]</scope>
    <source>
        <strain evidence="7 8">JA135</strain>
    </source>
</reference>
<sequence length="236" mass="25296">MTAKLVVRGLNAWYGRAHILFDVTLSVAGGEVLALLGRNGAGKTTTLASLMGLVPAVTGDVILDGVPIAGLPAHRIARLGLGYVPEDRRIFSDLTVAENLAVGRQPPRPGVPAWTPAALFDLFPNLADLRHRRAGQMSGGEQQMLTIARTLMGNPSVILLDEPAEGLAPRIVAQMAAVLRTMKAEGLTLIVSEQNLHFARSVVDRVCILEKGRLRFEGTMATFDGAKDVKDRYLAI</sequence>
<dbReference type="PANTHER" id="PTHR43820:SF2">
    <property type="entry name" value="ABC TRANSPORTER ATP-BINDING PROTEIN"/>
    <property type="match status" value="1"/>
</dbReference>
<evidence type="ECO:0000313" key="7">
    <source>
        <dbReference type="EMBL" id="MBB4285610.1"/>
    </source>
</evidence>
<dbReference type="AlphaFoldDB" id="A0A7W6RZJ6"/>
<feature type="domain" description="ABC transporter" evidence="6">
    <location>
        <begin position="5"/>
        <end position="236"/>
    </location>
</feature>
<dbReference type="PANTHER" id="PTHR43820">
    <property type="entry name" value="HIGH-AFFINITY BRANCHED-CHAIN AMINO ACID TRANSPORT ATP-BINDING PROTEIN LIVF"/>
    <property type="match status" value="1"/>
</dbReference>
<dbReference type="InterPro" id="IPR017871">
    <property type="entry name" value="ABC_transporter-like_CS"/>
</dbReference>
<keyword evidence="2" id="KW-0813">Transport</keyword>
<evidence type="ECO:0000256" key="5">
    <source>
        <dbReference type="ARBA" id="ARBA00022970"/>
    </source>
</evidence>
<comment type="caution">
    <text evidence="7">The sequence shown here is derived from an EMBL/GenBank/DDBJ whole genome shotgun (WGS) entry which is preliminary data.</text>
</comment>
<dbReference type="GO" id="GO:0015658">
    <property type="term" value="F:branched-chain amino acid transmembrane transporter activity"/>
    <property type="evidence" value="ECO:0007669"/>
    <property type="project" value="TreeGrafter"/>
</dbReference>
<evidence type="ECO:0000256" key="3">
    <source>
        <dbReference type="ARBA" id="ARBA00022741"/>
    </source>
</evidence>
<gene>
    <name evidence="7" type="ORF">GGD88_001329</name>
</gene>
<evidence type="ECO:0000256" key="4">
    <source>
        <dbReference type="ARBA" id="ARBA00022840"/>
    </source>
</evidence>
<name>A0A7W6RZJ6_9PROT</name>
<organism evidence="7 8">
    <name type="scientific">Roseospira goensis</name>
    <dbReference type="NCBI Taxonomy" id="391922"/>
    <lineage>
        <taxon>Bacteria</taxon>
        <taxon>Pseudomonadati</taxon>
        <taxon>Pseudomonadota</taxon>
        <taxon>Alphaproteobacteria</taxon>
        <taxon>Rhodospirillales</taxon>
        <taxon>Rhodospirillaceae</taxon>
        <taxon>Roseospira</taxon>
    </lineage>
</organism>
<evidence type="ECO:0000313" key="8">
    <source>
        <dbReference type="Proteomes" id="UP000555728"/>
    </source>
</evidence>
<dbReference type="GO" id="GO:0015807">
    <property type="term" value="P:L-amino acid transport"/>
    <property type="evidence" value="ECO:0007669"/>
    <property type="project" value="TreeGrafter"/>
</dbReference>
<dbReference type="Proteomes" id="UP000555728">
    <property type="component" value="Unassembled WGS sequence"/>
</dbReference>
<evidence type="ECO:0000256" key="2">
    <source>
        <dbReference type="ARBA" id="ARBA00022448"/>
    </source>
</evidence>
<dbReference type="CDD" id="cd03224">
    <property type="entry name" value="ABC_TM1139_LivF_branched"/>
    <property type="match status" value="1"/>
</dbReference>
<keyword evidence="3" id="KW-0547">Nucleotide-binding</keyword>
<keyword evidence="8" id="KW-1185">Reference proteome</keyword>
<dbReference type="Pfam" id="PF00005">
    <property type="entry name" value="ABC_tran"/>
    <property type="match status" value="1"/>
</dbReference>
<proteinExistence type="inferred from homology"/>
<dbReference type="InterPro" id="IPR003439">
    <property type="entry name" value="ABC_transporter-like_ATP-bd"/>
</dbReference>
<protein>
    <submittedName>
        <fullName evidence="7">Branched-chain amino acid transport system ATP-binding protein</fullName>
    </submittedName>
</protein>
<dbReference type="InterPro" id="IPR052156">
    <property type="entry name" value="BCAA_Transport_ATP-bd_LivF"/>
</dbReference>
<accession>A0A7W6RZJ6</accession>
<evidence type="ECO:0000259" key="6">
    <source>
        <dbReference type="PROSITE" id="PS50893"/>
    </source>
</evidence>
<dbReference type="PROSITE" id="PS00211">
    <property type="entry name" value="ABC_TRANSPORTER_1"/>
    <property type="match status" value="1"/>
</dbReference>
<dbReference type="PROSITE" id="PS50893">
    <property type="entry name" value="ABC_TRANSPORTER_2"/>
    <property type="match status" value="1"/>
</dbReference>
<dbReference type="InterPro" id="IPR027417">
    <property type="entry name" value="P-loop_NTPase"/>
</dbReference>